<evidence type="ECO:0000313" key="6">
    <source>
        <dbReference type="EMBL" id="PUZ21853.1"/>
    </source>
</evidence>
<dbReference type="PROSITE" id="PS51063">
    <property type="entry name" value="HTH_CRP_2"/>
    <property type="match status" value="1"/>
</dbReference>
<proteinExistence type="predicted"/>
<dbReference type="GO" id="GO:0003700">
    <property type="term" value="F:DNA-binding transcription factor activity"/>
    <property type="evidence" value="ECO:0007669"/>
    <property type="project" value="TreeGrafter"/>
</dbReference>
<feature type="domain" description="HTH crp-type" evidence="5">
    <location>
        <begin position="149"/>
        <end position="220"/>
    </location>
</feature>
<dbReference type="Gene3D" id="2.60.120.10">
    <property type="entry name" value="Jelly Rolls"/>
    <property type="match status" value="1"/>
</dbReference>
<dbReference type="Gene3D" id="1.10.10.10">
    <property type="entry name" value="Winged helix-like DNA-binding domain superfamily/Winged helix DNA-binding domain"/>
    <property type="match status" value="1"/>
</dbReference>
<dbReference type="PROSITE" id="PS50042">
    <property type="entry name" value="CNMP_BINDING_3"/>
    <property type="match status" value="1"/>
</dbReference>
<dbReference type="SUPFAM" id="SSF46785">
    <property type="entry name" value="Winged helix' DNA-binding domain"/>
    <property type="match status" value="1"/>
</dbReference>
<feature type="domain" description="Cyclic nucleotide-binding" evidence="4">
    <location>
        <begin position="36"/>
        <end position="100"/>
    </location>
</feature>
<dbReference type="AlphaFoldDB" id="A0A2T7BBV5"/>
<dbReference type="InterPro" id="IPR012318">
    <property type="entry name" value="HTH_CRP"/>
</dbReference>
<dbReference type="Pfam" id="PF13545">
    <property type="entry name" value="HTH_Crp_2"/>
    <property type="match status" value="1"/>
</dbReference>
<dbReference type="PANTHER" id="PTHR24567:SF26">
    <property type="entry name" value="REGULATORY PROTEIN YEIL"/>
    <property type="match status" value="1"/>
</dbReference>
<dbReference type="GO" id="GO:0003677">
    <property type="term" value="F:DNA binding"/>
    <property type="evidence" value="ECO:0007669"/>
    <property type="project" value="UniProtKB-KW"/>
</dbReference>
<keyword evidence="2" id="KW-0238">DNA-binding</keyword>
<dbReference type="SMART" id="SM00100">
    <property type="entry name" value="cNMP"/>
    <property type="match status" value="1"/>
</dbReference>
<evidence type="ECO:0000313" key="7">
    <source>
        <dbReference type="Proteomes" id="UP000244450"/>
    </source>
</evidence>
<protein>
    <submittedName>
        <fullName evidence="6">Transcriptional regulator</fullName>
    </submittedName>
</protein>
<accession>A0A2T7BBV5</accession>
<dbReference type="InterPro" id="IPR050397">
    <property type="entry name" value="Env_Response_Regulators"/>
</dbReference>
<dbReference type="OrthoDB" id="9127033at2"/>
<dbReference type="SMART" id="SM00419">
    <property type="entry name" value="HTH_CRP"/>
    <property type="match status" value="1"/>
</dbReference>
<evidence type="ECO:0000256" key="1">
    <source>
        <dbReference type="ARBA" id="ARBA00023015"/>
    </source>
</evidence>
<dbReference type="PANTHER" id="PTHR24567">
    <property type="entry name" value="CRP FAMILY TRANSCRIPTIONAL REGULATORY PROTEIN"/>
    <property type="match status" value="1"/>
</dbReference>
<evidence type="ECO:0000256" key="3">
    <source>
        <dbReference type="ARBA" id="ARBA00023163"/>
    </source>
</evidence>
<sequence>MKKLKQGCDLSTCFLCKRCLPEWLPAVEANREHLAFKKGAVLFQEGDPVHGIYFVYSGTVKVHKQWGEEKELIVRFATAGDIMGHRGIGSEQYYPITATALDAVTVCFLPLEFLKTSLKVNHQLLYDLMLFYAAELQTSEKQMRNLAHMPVKGRVANALLQLQEKFGVTPEGYIGLSLSRQDLAAYAGTTYETVFRLLTELSGEGIIQHAGRDIRIVDAARLAAFTTA</sequence>
<gene>
    <name evidence="6" type="ORF">DCC81_25030</name>
</gene>
<dbReference type="InterPro" id="IPR036388">
    <property type="entry name" value="WH-like_DNA-bd_sf"/>
</dbReference>
<evidence type="ECO:0000256" key="2">
    <source>
        <dbReference type="ARBA" id="ARBA00023125"/>
    </source>
</evidence>
<dbReference type="GO" id="GO:0005829">
    <property type="term" value="C:cytosol"/>
    <property type="evidence" value="ECO:0007669"/>
    <property type="project" value="TreeGrafter"/>
</dbReference>
<dbReference type="InterPro" id="IPR036390">
    <property type="entry name" value="WH_DNA-bd_sf"/>
</dbReference>
<dbReference type="InterPro" id="IPR018490">
    <property type="entry name" value="cNMP-bd_dom_sf"/>
</dbReference>
<dbReference type="InterPro" id="IPR000595">
    <property type="entry name" value="cNMP-bd_dom"/>
</dbReference>
<evidence type="ECO:0000259" key="5">
    <source>
        <dbReference type="PROSITE" id="PS51063"/>
    </source>
</evidence>
<dbReference type="EMBL" id="QCYK01000004">
    <property type="protein sequence ID" value="PUZ21853.1"/>
    <property type="molecule type" value="Genomic_DNA"/>
</dbReference>
<keyword evidence="7" id="KW-1185">Reference proteome</keyword>
<name>A0A2T7BBV5_9BACT</name>
<evidence type="ECO:0000259" key="4">
    <source>
        <dbReference type="PROSITE" id="PS50042"/>
    </source>
</evidence>
<keyword evidence="1" id="KW-0805">Transcription regulation</keyword>
<organism evidence="6 7">
    <name type="scientific">Chitinophaga parva</name>
    <dbReference type="NCBI Taxonomy" id="2169414"/>
    <lineage>
        <taxon>Bacteria</taxon>
        <taxon>Pseudomonadati</taxon>
        <taxon>Bacteroidota</taxon>
        <taxon>Chitinophagia</taxon>
        <taxon>Chitinophagales</taxon>
        <taxon>Chitinophagaceae</taxon>
        <taxon>Chitinophaga</taxon>
    </lineage>
</organism>
<dbReference type="Proteomes" id="UP000244450">
    <property type="component" value="Unassembled WGS sequence"/>
</dbReference>
<dbReference type="Pfam" id="PF00027">
    <property type="entry name" value="cNMP_binding"/>
    <property type="match status" value="1"/>
</dbReference>
<keyword evidence="3" id="KW-0804">Transcription</keyword>
<comment type="caution">
    <text evidence="6">The sequence shown here is derived from an EMBL/GenBank/DDBJ whole genome shotgun (WGS) entry which is preliminary data.</text>
</comment>
<dbReference type="RefSeq" id="WP_108689501.1">
    <property type="nucleotide sequence ID" value="NZ_QCYK01000004.1"/>
</dbReference>
<dbReference type="PRINTS" id="PR00034">
    <property type="entry name" value="HTHCRP"/>
</dbReference>
<dbReference type="CDD" id="cd00038">
    <property type="entry name" value="CAP_ED"/>
    <property type="match status" value="1"/>
</dbReference>
<dbReference type="SUPFAM" id="SSF51206">
    <property type="entry name" value="cAMP-binding domain-like"/>
    <property type="match status" value="1"/>
</dbReference>
<reference evidence="6 7" key="1">
    <citation type="submission" date="2018-04" db="EMBL/GenBank/DDBJ databases">
        <title>Chitinophaga fuyangensis sp. nov., isolated from soil in a chemical factory.</title>
        <authorList>
            <person name="Chen K."/>
        </authorList>
    </citation>
    <scope>NUCLEOTIDE SEQUENCE [LARGE SCALE GENOMIC DNA]</scope>
    <source>
        <strain evidence="6 7">LY-1</strain>
    </source>
</reference>
<dbReference type="InterPro" id="IPR014710">
    <property type="entry name" value="RmlC-like_jellyroll"/>
</dbReference>